<sequence length="260" mass="29132">MKKYLSFVVKGIVLVVIFAFLSLCLTQPSYGTEFEDLVSLYESKEAGESDGLKLQERLLQQAPKDMSQYDMWESLFNKDLNDEKRASIALRLISELFPQGDPALWSSIEGLWIPQMVPKPLAALDAVYVAIGSLLSMDEKGAPWLARSLFLRLYESREARIYGIRTAPVEVANIIEKIKTKAPLAPLGGWPTPNMVGNLPFACKIYGYISVDTALSYNMTFLDSMGRPRGGSGLYAWDRARGRIYIVRSGPSEDEIWSPF</sequence>
<evidence type="ECO:0000313" key="2">
    <source>
        <dbReference type="Proteomes" id="UP000185093"/>
    </source>
</evidence>
<proteinExistence type="predicted"/>
<keyword evidence="2" id="KW-1185">Reference proteome</keyword>
<accession>A0ABY1JD76</accession>
<dbReference type="RefSeq" id="WP_074199543.1">
    <property type="nucleotide sequence ID" value="NZ_FSQZ01000001.1"/>
</dbReference>
<dbReference type="EMBL" id="FSQZ01000001">
    <property type="protein sequence ID" value="SIN67890.1"/>
    <property type="molecule type" value="Genomic_DNA"/>
</dbReference>
<reference evidence="1 2" key="1">
    <citation type="submission" date="2016-11" db="EMBL/GenBank/DDBJ databases">
        <authorList>
            <person name="Varghese N."/>
            <person name="Submissions S."/>
        </authorList>
    </citation>
    <scope>NUCLEOTIDE SEQUENCE [LARGE SCALE GENOMIC DNA]</scope>
    <source>
        <strain evidence="1 2">DSM 20664</strain>
    </source>
</reference>
<gene>
    <name evidence="1" type="ORF">SAMN05444368_1110</name>
</gene>
<evidence type="ECO:0000313" key="1">
    <source>
        <dbReference type="EMBL" id="SIN67890.1"/>
    </source>
</evidence>
<organism evidence="1 2">
    <name type="scientific">Acetomicrobium flavidum</name>
    <dbReference type="NCBI Taxonomy" id="49896"/>
    <lineage>
        <taxon>Bacteria</taxon>
        <taxon>Thermotogati</taxon>
        <taxon>Synergistota</taxon>
        <taxon>Synergistia</taxon>
        <taxon>Synergistales</taxon>
        <taxon>Acetomicrobiaceae</taxon>
        <taxon>Acetomicrobium</taxon>
    </lineage>
</organism>
<comment type="caution">
    <text evidence="1">The sequence shown here is derived from an EMBL/GenBank/DDBJ whole genome shotgun (WGS) entry which is preliminary data.</text>
</comment>
<name>A0ABY1JD76_9BACT</name>
<protein>
    <submittedName>
        <fullName evidence="1">Uncharacterized protein</fullName>
    </submittedName>
</protein>
<dbReference type="Proteomes" id="UP000185093">
    <property type="component" value="Unassembled WGS sequence"/>
</dbReference>